<evidence type="ECO:0000313" key="3">
    <source>
        <dbReference type="Proteomes" id="UP000007844"/>
    </source>
</evidence>
<dbReference type="Gene3D" id="3.30.2090.10">
    <property type="entry name" value="Multidrug efflux transporter AcrB TolC docking domain, DN and DC subdomains"/>
    <property type="match status" value="2"/>
</dbReference>
<keyword evidence="3" id="KW-1185">Reference proteome</keyword>
<keyword evidence="1" id="KW-1133">Transmembrane helix</keyword>
<dbReference type="RefSeq" id="WP_014258562.1">
    <property type="nucleotide sequence ID" value="NC_016629.1"/>
</dbReference>
<feature type="transmembrane region" description="Helical" evidence="1">
    <location>
        <begin position="921"/>
        <end position="942"/>
    </location>
</feature>
<dbReference type="Proteomes" id="UP000007844">
    <property type="component" value="Chromosome"/>
</dbReference>
<organism evidence="2 3">
    <name type="scientific">Desulfocurvibacter africanus subsp. africanus str. Walvis Bay</name>
    <dbReference type="NCBI Taxonomy" id="690850"/>
    <lineage>
        <taxon>Bacteria</taxon>
        <taxon>Pseudomonadati</taxon>
        <taxon>Thermodesulfobacteriota</taxon>
        <taxon>Desulfovibrionia</taxon>
        <taxon>Desulfovibrionales</taxon>
        <taxon>Desulfovibrionaceae</taxon>
        <taxon>Desulfocurvibacter</taxon>
    </lineage>
</organism>
<dbReference type="AlphaFoldDB" id="F3YUA5"/>
<dbReference type="KEGG" id="daf:Desaf_0355"/>
<evidence type="ECO:0000313" key="2">
    <source>
        <dbReference type="EMBL" id="EGJ48711.1"/>
    </source>
</evidence>
<dbReference type="InterPro" id="IPR027463">
    <property type="entry name" value="AcrB_DN_DC_subdom"/>
</dbReference>
<dbReference type="InterPro" id="IPR001036">
    <property type="entry name" value="Acrflvin-R"/>
</dbReference>
<feature type="transmembrane region" description="Helical" evidence="1">
    <location>
        <begin position="389"/>
        <end position="413"/>
    </location>
</feature>
<reference evidence="2 3" key="1">
    <citation type="journal article" date="2011" name="J. Bacteriol.">
        <title>Genome sequence of the mercury-methylating and pleomorphic Desulfovibrio africanus Strain Walvis Bay.</title>
        <authorList>
            <person name="Brown S.D."/>
            <person name="Wall J.D."/>
            <person name="Kucken A.M."/>
            <person name="Gilmour C.C."/>
            <person name="Podar M."/>
            <person name="Brandt C.C."/>
            <person name="Teshima H."/>
            <person name="Detter J.C."/>
            <person name="Han C.S."/>
            <person name="Land M.L."/>
            <person name="Lucas S."/>
            <person name="Han J."/>
            <person name="Pennacchio L."/>
            <person name="Nolan M."/>
            <person name="Pitluck S."/>
            <person name="Woyke T."/>
            <person name="Goodwin L."/>
            <person name="Palumbo A.V."/>
            <person name="Elias D.A."/>
        </authorList>
    </citation>
    <scope>NUCLEOTIDE SEQUENCE [LARGE SCALE GENOMIC DNA]</scope>
    <source>
        <strain evidence="2 3">Walvis Bay</strain>
    </source>
</reference>
<dbReference type="Gene3D" id="3.30.70.1440">
    <property type="entry name" value="Multidrug efflux transporter AcrB pore domain"/>
    <property type="match status" value="1"/>
</dbReference>
<dbReference type="Gene3D" id="3.30.70.1430">
    <property type="entry name" value="Multidrug efflux transporter AcrB pore domain"/>
    <property type="match status" value="2"/>
</dbReference>
<feature type="transmembrane region" description="Helical" evidence="1">
    <location>
        <begin position="336"/>
        <end position="356"/>
    </location>
</feature>
<feature type="transmembrane region" description="Helical" evidence="1">
    <location>
        <begin position="434"/>
        <end position="454"/>
    </location>
</feature>
<feature type="transmembrane region" description="Helical" evidence="1">
    <location>
        <begin position="363"/>
        <end position="383"/>
    </location>
</feature>
<dbReference type="Gene3D" id="3.30.70.1320">
    <property type="entry name" value="Multidrug efflux transporter AcrB pore domain like"/>
    <property type="match status" value="1"/>
</dbReference>
<dbReference type="Pfam" id="PF00873">
    <property type="entry name" value="ACR_tran"/>
    <property type="match status" value="1"/>
</dbReference>
<evidence type="ECO:0000256" key="1">
    <source>
        <dbReference type="SAM" id="Phobius"/>
    </source>
</evidence>
<dbReference type="PANTHER" id="PTHR32063:SF0">
    <property type="entry name" value="SWARMING MOTILITY PROTEIN SWRC"/>
    <property type="match status" value="1"/>
</dbReference>
<keyword evidence="1" id="KW-0472">Membrane</keyword>
<dbReference type="GO" id="GO:0042910">
    <property type="term" value="F:xenobiotic transmembrane transporter activity"/>
    <property type="evidence" value="ECO:0007669"/>
    <property type="project" value="TreeGrafter"/>
</dbReference>
<gene>
    <name evidence="2" type="ORF">Desaf_0355</name>
</gene>
<dbReference type="SUPFAM" id="SSF82714">
    <property type="entry name" value="Multidrug efflux transporter AcrB TolC docking domain, DN and DC subdomains"/>
    <property type="match status" value="2"/>
</dbReference>
<dbReference type="STRING" id="690850.Desaf_0355"/>
<protein>
    <submittedName>
        <fullName evidence="2">Acriflavin resistance protein</fullName>
    </submittedName>
</protein>
<dbReference type="SUPFAM" id="SSF82866">
    <property type="entry name" value="Multidrug efflux transporter AcrB transmembrane domain"/>
    <property type="match status" value="2"/>
</dbReference>
<feature type="transmembrane region" description="Helical" evidence="1">
    <location>
        <begin position="529"/>
        <end position="551"/>
    </location>
</feature>
<dbReference type="eggNOG" id="COG0841">
    <property type="taxonomic scope" value="Bacteria"/>
</dbReference>
<dbReference type="EMBL" id="CP003221">
    <property type="protein sequence ID" value="EGJ48711.1"/>
    <property type="molecule type" value="Genomic_DNA"/>
</dbReference>
<dbReference type="PRINTS" id="PR00702">
    <property type="entry name" value="ACRIFLAVINRP"/>
</dbReference>
<dbReference type="GO" id="GO:0005886">
    <property type="term" value="C:plasma membrane"/>
    <property type="evidence" value="ECO:0007669"/>
    <property type="project" value="TreeGrafter"/>
</dbReference>
<feature type="transmembrane region" description="Helical" evidence="1">
    <location>
        <begin position="864"/>
        <end position="883"/>
    </location>
</feature>
<keyword evidence="1" id="KW-0812">Transmembrane</keyword>
<dbReference type="Gene3D" id="1.20.1640.10">
    <property type="entry name" value="Multidrug efflux transporter AcrB transmembrane domain"/>
    <property type="match status" value="2"/>
</dbReference>
<feature type="transmembrane region" description="Helical" evidence="1">
    <location>
        <begin position="12"/>
        <end position="34"/>
    </location>
</feature>
<feature type="transmembrane region" description="Helical" evidence="1">
    <location>
        <begin position="1002"/>
        <end position="1026"/>
    </location>
</feature>
<proteinExistence type="predicted"/>
<dbReference type="PANTHER" id="PTHR32063">
    <property type="match status" value="1"/>
</dbReference>
<dbReference type="HOGENOM" id="CLU_002755_1_2_7"/>
<accession>F3YUA5</accession>
<feature type="transmembrane region" description="Helical" evidence="1">
    <location>
        <begin position="971"/>
        <end position="990"/>
    </location>
</feature>
<sequence>MDIVRASIDKPVTVIVGVILVVMFGAIALMGMPYQLSPTVTTPEITVTTYWTGATPYEIERDIVEEQEKVLKGVTGLEEMESECFNGFARITLRFELSTDVDDALLRVSNKMNEVRITPEGAEKPVISATGSNTSPVVWTMLKTLPGNPRHIATYQTYFENEVRQYLERVDGVAELFVGGGTEDEMHVVVEPEKLASYGLTVSDVMSVLREENINISAGTLGLGRRDYRIRTVAQFQSPQEIEELVLTSTGQRTVHLRDVGRVLPGYAKEQAVIMVNAEPGIVVAIRPEPGANVLELTDKAEAVVKELNAGKLKEQGLYIDWNYDQRAYIRGAIDLVRQNILIGGLLAVVVLLVFLQSGRATLIVAAAIPISVVGSFIFLSALGRTMNVVSMAGISFAVGMLVDNAIVVLENIDRHRSLGKSSFDAAYDGAKEVWGAVLASTLTTVAVFLPVVFVQEEAGQLFKDIAIAVTCAILLSMLVSVTVIPMMARYLYGSAKKAKSRLLAPLTAVGSRLADGLMALVRLTLTSVFMRIVTVATLTAVSMLIVWLFFPKMEYLPTGNRNLLINILIPPPGLSIEERKDMGRQVYTQLEPHMMQDHAGFPGVHTAFFVSAPQINIIGATSTDEQGAARLIPLFSRITNSIPGMIGVSLQASIFEQRIGTGRAISLDLTGPDLSRLIAVGGAMFGMIQQAIPGCQVRPVPSMEMLYPEVVFTPLRERVKAAGLTADGLGLALDVFMDGRDVGDYKQEGRKTIDLVLRGEDKGAATPEDLYSALVSTPGGRAVPVSFLAELQRTYGITQIRHLERQRAITLEITPPADTPLQQAMETLENQIIPAVRQQGLLANVDVGMSGAADKLSVTRQALQWNFLLALVITYLLMAALFGNFIYPLIILFTVPLAGAGGFLGLKLENWFIAPQPMDILTMLGFVILVGVVVNNAILIVHQSLNNIREHGMEHREAVLESVRTRIRPIYMSATTSIFGMLPLAIAPGPGSELYRGLGSVVLGGLAISTIFTIFVIPSLLMFFIGMEKRGQQAD</sequence>
<dbReference type="SUPFAM" id="SSF82693">
    <property type="entry name" value="Multidrug efflux transporter AcrB pore domain, PN1, PN2, PC1 and PC2 subdomains"/>
    <property type="match status" value="2"/>
</dbReference>
<feature type="transmembrane region" description="Helical" evidence="1">
    <location>
        <begin position="890"/>
        <end position="909"/>
    </location>
</feature>
<name>F3YUA5_DESAF</name>
<feature type="transmembrane region" description="Helical" evidence="1">
    <location>
        <begin position="466"/>
        <end position="493"/>
    </location>
</feature>